<feature type="region of interest" description="Disordered" evidence="1">
    <location>
        <begin position="1"/>
        <end position="37"/>
    </location>
</feature>
<feature type="domain" description="HNH nuclease" evidence="2">
    <location>
        <begin position="119"/>
        <end position="171"/>
    </location>
</feature>
<dbReference type="InterPro" id="IPR003615">
    <property type="entry name" value="HNH_nuc"/>
</dbReference>
<dbReference type="Pfam" id="PF13391">
    <property type="entry name" value="HNH_2"/>
    <property type="match status" value="1"/>
</dbReference>
<dbReference type="AlphaFoldDB" id="A0A2U2A042"/>
<dbReference type="SMART" id="SM00507">
    <property type="entry name" value="HNHc"/>
    <property type="match status" value="1"/>
</dbReference>
<evidence type="ECO:0000259" key="2">
    <source>
        <dbReference type="SMART" id="SM00507"/>
    </source>
</evidence>
<reference evidence="3 4" key="1">
    <citation type="submission" date="2018-03" db="EMBL/GenBank/DDBJ databases">
        <title>Genome assembly of novel Miniimonas species PCH200.</title>
        <authorList>
            <person name="Thakur V."/>
            <person name="Kumar V."/>
            <person name="Singh D."/>
        </authorList>
    </citation>
    <scope>NUCLEOTIDE SEQUENCE [LARGE SCALE GENOMIC DNA]</scope>
    <source>
        <strain evidence="3 4">PCH200</strain>
    </source>
</reference>
<dbReference type="OrthoDB" id="5177627at2"/>
<keyword evidence="4" id="KW-1185">Reference proteome</keyword>
<name>A0A2U2A042_9MICO</name>
<dbReference type="InterPro" id="IPR003870">
    <property type="entry name" value="DUF222"/>
</dbReference>
<dbReference type="Pfam" id="PF02720">
    <property type="entry name" value="DUF222"/>
    <property type="match status" value="1"/>
</dbReference>
<gene>
    <name evidence="3" type="ORF">C8046_15765</name>
</gene>
<accession>A0A2U2A042</accession>
<sequence>MQLNDLLTSLDHNATTHTTPGSGLGTGPGPGPGAGGVTPVPITACACSQAPPSPGTTNPPGLAQPFQPTGGIALLPHAGPVPIHTVRRLACDADLIPIVLGTDGRLLDVGHHHRLVPAWMRRALIARDHGCTFPGCTIPATWCEAHHIISWLTGGTTSTDNSLLLCPAHHHLIHTTNWTLTHTPTGIHFRPPWSTLPTLTTNPMHTGTTPRTTHLTG</sequence>
<feature type="compositionally biased region" description="Gly residues" evidence="1">
    <location>
        <begin position="22"/>
        <end position="36"/>
    </location>
</feature>
<protein>
    <recommendedName>
        <fullName evidence="2">HNH nuclease domain-containing protein</fullName>
    </recommendedName>
</protein>
<evidence type="ECO:0000256" key="1">
    <source>
        <dbReference type="SAM" id="MobiDB-lite"/>
    </source>
</evidence>
<comment type="caution">
    <text evidence="3">The sequence shown here is derived from an EMBL/GenBank/DDBJ whole genome shotgun (WGS) entry which is preliminary data.</text>
</comment>
<proteinExistence type="predicted"/>
<dbReference type="CDD" id="cd00085">
    <property type="entry name" value="HNHc"/>
    <property type="match status" value="1"/>
</dbReference>
<organism evidence="3 4">
    <name type="scientific">Serinibacter arcticus</name>
    <dbReference type="NCBI Taxonomy" id="1655435"/>
    <lineage>
        <taxon>Bacteria</taxon>
        <taxon>Bacillati</taxon>
        <taxon>Actinomycetota</taxon>
        <taxon>Actinomycetes</taxon>
        <taxon>Micrococcales</taxon>
        <taxon>Beutenbergiaceae</taxon>
        <taxon>Serinibacter</taxon>
    </lineage>
</organism>
<evidence type="ECO:0000313" key="3">
    <source>
        <dbReference type="EMBL" id="PWD52604.1"/>
    </source>
</evidence>
<dbReference type="Proteomes" id="UP000245166">
    <property type="component" value="Unassembled WGS sequence"/>
</dbReference>
<evidence type="ECO:0000313" key="4">
    <source>
        <dbReference type="Proteomes" id="UP000245166"/>
    </source>
</evidence>
<feature type="compositionally biased region" description="Polar residues" evidence="1">
    <location>
        <begin position="1"/>
        <end position="13"/>
    </location>
</feature>
<dbReference type="EMBL" id="PYHR01000002">
    <property type="protein sequence ID" value="PWD52604.1"/>
    <property type="molecule type" value="Genomic_DNA"/>
</dbReference>
<dbReference type="Gene3D" id="1.10.30.50">
    <property type="match status" value="1"/>
</dbReference>